<keyword evidence="4" id="KW-0862">Zinc</keyword>
<dbReference type="OrthoDB" id="9801445at2"/>
<dbReference type="PANTHER" id="PTHR35005:SF1">
    <property type="entry name" value="2-AMINO-5-FORMYLAMINO-6-RIBOSYLAMINOPYRIMIDIN-4(3H)-ONE 5'-MONOPHOSPHATE DEFORMYLASE"/>
    <property type="match status" value="1"/>
</dbReference>
<dbReference type="Gene3D" id="3.40.50.10310">
    <property type="entry name" value="Creatininase"/>
    <property type="match status" value="1"/>
</dbReference>
<keyword evidence="2" id="KW-0479">Metal-binding</keyword>
<dbReference type="GO" id="GO:0016811">
    <property type="term" value="F:hydrolase activity, acting on carbon-nitrogen (but not peptide) bonds, in linear amides"/>
    <property type="evidence" value="ECO:0007669"/>
    <property type="project" value="TreeGrafter"/>
</dbReference>
<dbReference type="GO" id="GO:0009231">
    <property type="term" value="P:riboflavin biosynthetic process"/>
    <property type="evidence" value="ECO:0007669"/>
    <property type="project" value="TreeGrafter"/>
</dbReference>
<reference evidence="6 7" key="1">
    <citation type="submission" date="2018-04" db="EMBL/GenBank/DDBJ databases">
        <title>Genomic Encyclopedia of Archaeal and Bacterial Type Strains, Phase II (KMG-II): from individual species to whole genera.</title>
        <authorList>
            <person name="Goeker M."/>
        </authorList>
    </citation>
    <scope>NUCLEOTIDE SEQUENCE [LARGE SCALE GENOMIC DNA]</scope>
    <source>
        <strain evidence="6 7">DSM 12244</strain>
    </source>
</reference>
<gene>
    <name evidence="6" type="ORF">C8N31_11356</name>
</gene>
<evidence type="ECO:0000256" key="1">
    <source>
        <dbReference type="ARBA" id="ARBA00001947"/>
    </source>
</evidence>
<dbReference type="Pfam" id="PF02633">
    <property type="entry name" value="Creatininase"/>
    <property type="match status" value="1"/>
</dbReference>
<accession>A0A2T6CAB1</accession>
<evidence type="ECO:0000256" key="2">
    <source>
        <dbReference type="ARBA" id="ARBA00022723"/>
    </source>
</evidence>
<dbReference type="AlphaFoldDB" id="A0A2T6CAB1"/>
<evidence type="ECO:0000313" key="7">
    <source>
        <dbReference type="Proteomes" id="UP000244092"/>
    </source>
</evidence>
<evidence type="ECO:0000256" key="5">
    <source>
        <dbReference type="ARBA" id="ARBA00024029"/>
    </source>
</evidence>
<evidence type="ECO:0000256" key="4">
    <source>
        <dbReference type="ARBA" id="ARBA00022833"/>
    </source>
</evidence>
<comment type="similarity">
    <text evidence="5">Belongs to the creatininase superfamily.</text>
</comment>
<dbReference type="GO" id="GO:0046872">
    <property type="term" value="F:metal ion binding"/>
    <property type="evidence" value="ECO:0007669"/>
    <property type="project" value="UniProtKB-KW"/>
</dbReference>
<name>A0A2T6CAB1_9RHOB</name>
<evidence type="ECO:0000256" key="3">
    <source>
        <dbReference type="ARBA" id="ARBA00022801"/>
    </source>
</evidence>
<protein>
    <submittedName>
        <fullName evidence="6">Creatinine amidohydrolase</fullName>
    </submittedName>
</protein>
<keyword evidence="3 6" id="KW-0378">Hydrolase</keyword>
<dbReference type="RefSeq" id="WP_025047535.1">
    <property type="nucleotide sequence ID" value="NZ_QBKU01000013.1"/>
</dbReference>
<comment type="cofactor">
    <cofactor evidence="1">
        <name>Zn(2+)</name>
        <dbReference type="ChEBI" id="CHEBI:29105"/>
    </cofactor>
</comment>
<dbReference type="EMBL" id="QBKU01000013">
    <property type="protein sequence ID" value="PTX72130.1"/>
    <property type="molecule type" value="Genomic_DNA"/>
</dbReference>
<comment type="caution">
    <text evidence="6">The sequence shown here is derived from an EMBL/GenBank/DDBJ whole genome shotgun (WGS) entry which is preliminary data.</text>
</comment>
<dbReference type="InterPro" id="IPR024087">
    <property type="entry name" value="Creatininase-like_sf"/>
</dbReference>
<dbReference type="SUPFAM" id="SSF102215">
    <property type="entry name" value="Creatininase"/>
    <property type="match status" value="1"/>
</dbReference>
<evidence type="ECO:0000313" key="6">
    <source>
        <dbReference type="EMBL" id="PTX72130.1"/>
    </source>
</evidence>
<dbReference type="Proteomes" id="UP000244092">
    <property type="component" value="Unassembled WGS sequence"/>
</dbReference>
<proteinExistence type="inferred from homology"/>
<dbReference type="PANTHER" id="PTHR35005">
    <property type="entry name" value="3-DEHYDRO-SCYLLO-INOSOSE HYDROLASE"/>
    <property type="match status" value="1"/>
</dbReference>
<dbReference type="InterPro" id="IPR003785">
    <property type="entry name" value="Creatininase/forma_Hydrolase"/>
</dbReference>
<sequence length="261" mass="28396">MSVQGYWADQKSTIFRELPKDLVAILPVGAIEQHGPHLPVSVDRDLVEATLERALPLLLSDQSVLILPTLTITKSDEHNRHPGTLSLSAETLLATLRDIGASIARAGVRRLVFLNGHGGNTAVLDIAARDLRISQDLIVATCSWFGFADWDSVMDPKAMDYDLHAGDCETSPMLAAKPHLVDMTLAENFVTAMQDWEQRNQFIGLTGQAARPGWIIDDLNDKGACGDASAATAEKGRHLLDSAARNFAAFLLEFASFDHRG</sequence>
<organism evidence="6 7">
    <name type="scientific">Sulfitobacter mediterraneus</name>
    <dbReference type="NCBI Taxonomy" id="83219"/>
    <lineage>
        <taxon>Bacteria</taxon>
        <taxon>Pseudomonadati</taxon>
        <taxon>Pseudomonadota</taxon>
        <taxon>Alphaproteobacteria</taxon>
        <taxon>Rhodobacterales</taxon>
        <taxon>Roseobacteraceae</taxon>
        <taxon>Sulfitobacter</taxon>
    </lineage>
</organism>